<dbReference type="Proteomes" id="UP000538507">
    <property type="component" value="Unassembled WGS sequence"/>
</dbReference>
<evidence type="ECO:0000313" key="2">
    <source>
        <dbReference type="Proteomes" id="UP000538507"/>
    </source>
</evidence>
<reference evidence="1 2" key="1">
    <citation type="submission" date="2020-08" db="EMBL/GenBank/DDBJ databases">
        <title>Genomic Encyclopedia of Type Strains, Phase IV (KMG-V): Genome sequencing to study the core and pangenomes of soil and plant-associated prokaryotes.</title>
        <authorList>
            <person name="Whitman W."/>
        </authorList>
    </citation>
    <scope>NUCLEOTIDE SEQUENCE [LARGE SCALE GENOMIC DNA]</scope>
    <source>
        <strain evidence="1 2">SEMIA 415</strain>
    </source>
</reference>
<proteinExistence type="predicted"/>
<sequence length="35" mass="3896">MGSSDSNTLRRFLWPGFEIAAQIAKEKLDILNAAM</sequence>
<gene>
    <name evidence="1" type="ORF">GGE16_002426</name>
</gene>
<accession>A0AAE2MJ62</accession>
<dbReference type="AlphaFoldDB" id="A0AAE2MJ62"/>
<organism evidence="1 2">
    <name type="scientific">Rhizobium leguminosarum</name>
    <dbReference type="NCBI Taxonomy" id="384"/>
    <lineage>
        <taxon>Bacteria</taxon>
        <taxon>Pseudomonadati</taxon>
        <taxon>Pseudomonadota</taxon>
        <taxon>Alphaproteobacteria</taxon>
        <taxon>Hyphomicrobiales</taxon>
        <taxon>Rhizobiaceae</taxon>
        <taxon>Rhizobium/Agrobacterium group</taxon>
        <taxon>Rhizobium</taxon>
    </lineage>
</organism>
<dbReference type="EMBL" id="JACIGO010000002">
    <property type="protein sequence ID" value="MBB4290386.1"/>
    <property type="molecule type" value="Genomic_DNA"/>
</dbReference>
<evidence type="ECO:0000313" key="1">
    <source>
        <dbReference type="EMBL" id="MBB4290386.1"/>
    </source>
</evidence>
<protein>
    <submittedName>
        <fullName evidence="1">Uncharacterized protein</fullName>
    </submittedName>
</protein>
<comment type="caution">
    <text evidence="1">The sequence shown here is derived from an EMBL/GenBank/DDBJ whole genome shotgun (WGS) entry which is preliminary data.</text>
</comment>
<name>A0AAE2MJ62_RHILE</name>